<evidence type="ECO:0000256" key="12">
    <source>
        <dbReference type="PIRSR" id="PIRSR001024-2"/>
    </source>
</evidence>
<keyword evidence="6 15" id="KW-0732">Signal</keyword>
<comment type="cofactor">
    <cofactor evidence="2">
        <name>Ca(2+)</name>
        <dbReference type="ChEBI" id="CHEBI:29108"/>
    </cofactor>
</comment>
<dbReference type="AlphaFoldDB" id="A0A9W7CGN6"/>
<keyword evidence="13" id="KW-1015">Disulfide bond</keyword>
<dbReference type="GO" id="GO:0005975">
    <property type="term" value="P:carbohydrate metabolic process"/>
    <property type="evidence" value="ECO:0007669"/>
    <property type="project" value="InterPro"/>
</dbReference>
<dbReference type="Proteomes" id="UP001165122">
    <property type="component" value="Unassembled WGS sequence"/>
</dbReference>
<dbReference type="GO" id="GO:0004556">
    <property type="term" value="F:alpha-amylase activity"/>
    <property type="evidence" value="ECO:0007669"/>
    <property type="project" value="UniProtKB-EC"/>
</dbReference>
<comment type="similarity">
    <text evidence="3">Belongs to the glycosyl hydrolase 13 family.</text>
</comment>
<dbReference type="GO" id="GO:0005509">
    <property type="term" value="F:calcium ion binding"/>
    <property type="evidence" value="ECO:0007669"/>
    <property type="project" value="InterPro"/>
</dbReference>
<keyword evidence="5" id="KW-0479">Metal-binding</keyword>
<evidence type="ECO:0000313" key="17">
    <source>
        <dbReference type="EMBL" id="GMI05355.1"/>
    </source>
</evidence>
<dbReference type="SMART" id="SM00642">
    <property type="entry name" value="Aamy"/>
    <property type="match status" value="1"/>
</dbReference>
<keyword evidence="7" id="KW-0378">Hydrolase</keyword>
<feature type="binding site" evidence="14">
    <location>
        <position position="248"/>
    </location>
    <ligand>
        <name>substrate</name>
    </ligand>
</feature>
<dbReference type="Pfam" id="PF00128">
    <property type="entry name" value="Alpha-amylase"/>
    <property type="match status" value="1"/>
</dbReference>
<keyword evidence="18" id="KW-1185">Reference proteome</keyword>
<comment type="catalytic activity">
    <reaction evidence="1">
        <text>Endohydrolysis of (1-&gt;4)-alpha-D-glucosidic linkages in polysaccharides containing three or more (1-&gt;4)-alpha-linked D-glucose units.</text>
        <dbReference type="EC" id="3.2.1.1"/>
    </reaction>
</comment>
<feature type="binding site" evidence="14">
    <location>
        <position position="388"/>
    </location>
    <ligand>
        <name>substrate</name>
    </ligand>
</feature>
<evidence type="ECO:0000256" key="1">
    <source>
        <dbReference type="ARBA" id="ARBA00000548"/>
    </source>
</evidence>
<protein>
    <recommendedName>
        <fullName evidence="4">alpha-amylase</fullName>
        <ecNumber evidence="4">3.2.1.1</ecNumber>
    </recommendedName>
</protein>
<evidence type="ECO:0000256" key="3">
    <source>
        <dbReference type="ARBA" id="ARBA00008061"/>
    </source>
</evidence>
<comment type="caution">
    <text evidence="17">The sequence shown here is derived from an EMBL/GenBank/DDBJ whole genome shotgun (WGS) entry which is preliminary data.</text>
</comment>
<dbReference type="InterPro" id="IPR006047">
    <property type="entry name" value="GH13_cat_dom"/>
</dbReference>
<dbReference type="Gene3D" id="3.20.20.80">
    <property type="entry name" value="Glycosidases"/>
    <property type="match status" value="1"/>
</dbReference>
<dbReference type="SUPFAM" id="SSF51445">
    <property type="entry name" value="(Trans)glycosidases"/>
    <property type="match status" value="1"/>
</dbReference>
<evidence type="ECO:0000256" key="14">
    <source>
        <dbReference type="PIRSR" id="PIRSR001024-5"/>
    </source>
</evidence>
<feature type="domain" description="Glycosyl hydrolase family 13 catalytic" evidence="16">
    <location>
        <begin position="36"/>
        <end position="418"/>
    </location>
</feature>
<evidence type="ECO:0000256" key="2">
    <source>
        <dbReference type="ARBA" id="ARBA00001913"/>
    </source>
</evidence>
<evidence type="ECO:0000256" key="15">
    <source>
        <dbReference type="SAM" id="SignalP"/>
    </source>
</evidence>
<keyword evidence="8" id="KW-0106">Calcium</keyword>
<dbReference type="PIRSF" id="PIRSF001024">
    <property type="entry name" value="Alph-amyl_fung"/>
    <property type="match status" value="1"/>
</dbReference>
<evidence type="ECO:0000259" key="16">
    <source>
        <dbReference type="SMART" id="SM00642"/>
    </source>
</evidence>
<dbReference type="PANTHER" id="PTHR10357:SF215">
    <property type="entry name" value="ALPHA-AMYLASE 1"/>
    <property type="match status" value="1"/>
</dbReference>
<evidence type="ECO:0000256" key="7">
    <source>
        <dbReference type="ARBA" id="ARBA00022801"/>
    </source>
</evidence>
<evidence type="ECO:0000313" key="18">
    <source>
        <dbReference type="Proteomes" id="UP001165122"/>
    </source>
</evidence>
<dbReference type="EMBL" id="BRXW01000085">
    <property type="protein sequence ID" value="GMI05355.1"/>
    <property type="molecule type" value="Genomic_DNA"/>
</dbReference>
<evidence type="ECO:0000256" key="6">
    <source>
        <dbReference type="ARBA" id="ARBA00022729"/>
    </source>
</evidence>
<feature type="binding site" evidence="14">
    <location>
        <position position="102"/>
    </location>
    <ligand>
        <name>substrate</name>
    </ligand>
</feature>
<evidence type="ECO:0000256" key="8">
    <source>
        <dbReference type="ARBA" id="ARBA00022837"/>
    </source>
</evidence>
<reference evidence="18" key="1">
    <citation type="journal article" date="2023" name="Commun. Biol.">
        <title>Genome analysis of Parmales, the sister group of diatoms, reveals the evolutionary specialization of diatoms from phago-mixotrophs to photoautotrophs.</title>
        <authorList>
            <person name="Ban H."/>
            <person name="Sato S."/>
            <person name="Yoshikawa S."/>
            <person name="Yamada K."/>
            <person name="Nakamura Y."/>
            <person name="Ichinomiya M."/>
            <person name="Sato N."/>
            <person name="Blanc-Mathieu R."/>
            <person name="Endo H."/>
            <person name="Kuwata A."/>
            <person name="Ogata H."/>
        </authorList>
    </citation>
    <scope>NUCLEOTIDE SEQUENCE [LARGE SCALE GENOMIC DNA]</scope>
    <source>
        <strain evidence="18">NIES 3700</strain>
    </source>
</reference>
<gene>
    <name evidence="17" type="ORF">TrLO_g4121</name>
</gene>
<feature type="disulfide bond" evidence="13">
    <location>
        <begin position="49"/>
        <end position="56"/>
    </location>
</feature>
<dbReference type="InterPro" id="IPR013777">
    <property type="entry name" value="A-amylase-like"/>
</dbReference>
<evidence type="ECO:0000256" key="10">
    <source>
        <dbReference type="ARBA" id="ARBA00023295"/>
    </source>
</evidence>
<dbReference type="EC" id="3.2.1.1" evidence="4"/>
<feature type="active site" description="Nucleophile" evidence="11">
    <location>
        <position position="250"/>
    </location>
</feature>
<keyword evidence="10" id="KW-0326">Glycosidase</keyword>
<sequence>MRTFISILTLLITIISAVASKSTVDTSQWLGRNIYFILIDRFAGGDAGCQNGMEWCNGNIRSVTEQIPYIKKMGFDAVWITPVVEQVEWRDNWNGTGYHGYWAKDFNKIDPHFGTPNDLMELSQTLKDNNMLFMLDVVANHVGPIHSLEDVANLADGINSVTGEQFHQLAHFEDVEFEEYLKDPYTMMEAGDKCWPNYEFGEGCDENVILEGWFGDLGDLNHEHEEMAGYLLKWIRNMQKTYDIDGFRLDTALYIPKAFLEKFQEEARVYITGEVVTYNETLHSSFQGPALTGLLNFPVTEFVKPAFSIGGSANFVDFAARLENQKLIYEDVTLLTNFVDNHDGDRFLTNHTVGQLKNALVWSNMWHGIPSFYYGTEVPAVAEATDCRTSQWDAESGEFLDGSETEIGELVTKLNGLRTEFGLTFGGEKAASLGSVVAADEEGWMAFERAGLMVVVSNEGAEKACFKSDCCPGEELLGLEGEDSVGVQCDRDNVCVELGGGIPLVFSMESC</sequence>
<organism evidence="17 18">
    <name type="scientific">Triparma laevis f. longispina</name>
    <dbReference type="NCBI Taxonomy" id="1714387"/>
    <lineage>
        <taxon>Eukaryota</taxon>
        <taxon>Sar</taxon>
        <taxon>Stramenopiles</taxon>
        <taxon>Ochrophyta</taxon>
        <taxon>Bolidophyceae</taxon>
        <taxon>Parmales</taxon>
        <taxon>Triparmaceae</taxon>
        <taxon>Triparma</taxon>
    </lineage>
</organism>
<evidence type="ECO:0000256" key="4">
    <source>
        <dbReference type="ARBA" id="ARBA00012595"/>
    </source>
</evidence>
<proteinExistence type="inferred from homology"/>
<feature type="active site" description="Proton donor" evidence="11">
    <location>
        <position position="274"/>
    </location>
</feature>
<evidence type="ECO:0000256" key="5">
    <source>
        <dbReference type="ARBA" id="ARBA00022723"/>
    </source>
</evidence>
<evidence type="ECO:0000256" key="9">
    <source>
        <dbReference type="ARBA" id="ARBA00023277"/>
    </source>
</evidence>
<evidence type="ECO:0000256" key="13">
    <source>
        <dbReference type="PIRSR" id="PIRSR001024-4"/>
    </source>
</evidence>
<evidence type="ECO:0000256" key="11">
    <source>
        <dbReference type="PIRSR" id="PIRSR001024-1"/>
    </source>
</evidence>
<feature type="site" description="Transition state stabilizer" evidence="12">
    <location>
        <position position="343"/>
    </location>
</feature>
<dbReference type="OrthoDB" id="1740265at2759"/>
<feature type="chain" id="PRO_5040912630" description="alpha-amylase" evidence="15">
    <location>
        <begin position="20"/>
        <end position="511"/>
    </location>
</feature>
<accession>A0A9W7CGN6</accession>
<dbReference type="PANTHER" id="PTHR10357">
    <property type="entry name" value="ALPHA-AMYLASE FAMILY MEMBER"/>
    <property type="match status" value="1"/>
</dbReference>
<feature type="binding site" evidence="14">
    <location>
        <position position="141"/>
    </location>
    <ligand>
        <name>substrate</name>
    </ligand>
</feature>
<dbReference type="InterPro" id="IPR017853">
    <property type="entry name" value="GH"/>
</dbReference>
<name>A0A9W7CGN6_9STRA</name>
<feature type="binding site" evidence="14">
    <location>
        <position position="343"/>
    </location>
    <ligand>
        <name>substrate</name>
    </ligand>
</feature>
<feature type="signal peptide" evidence="15">
    <location>
        <begin position="1"/>
        <end position="19"/>
    </location>
</feature>
<keyword evidence="9" id="KW-0119">Carbohydrate metabolism</keyword>